<dbReference type="InParanoid" id="A0A0N7KMK7"/>
<reference evidence="1 2" key="2">
    <citation type="journal article" date="2013" name="Plant Cell Physiol.">
        <title>Rice Annotation Project Database (RAP-DB): an integrative and interactive database for rice genomics.</title>
        <authorList>
            <person name="Sakai H."/>
            <person name="Lee S.S."/>
            <person name="Tanaka T."/>
            <person name="Numa H."/>
            <person name="Kim J."/>
            <person name="Kawahara Y."/>
            <person name="Wakimoto H."/>
            <person name="Yang C.C."/>
            <person name="Iwamoto M."/>
            <person name="Abe T."/>
            <person name="Yamada Y."/>
            <person name="Muto A."/>
            <person name="Inokuchi H."/>
            <person name="Ikemura T."/>
            <person name="Matsumoto T."/>
            <person name="Sasaki T."/>
            <person name="Itoh T."/>
        </authorList>
    </citation>
    <scope>NUCLEOTIDE SEQUENCE [LARGE SCALE GENOMIC DNA]</scope>
    <source>
        <strain evidence="2">cv. Nipponbare</strain>
    </source>
</reference>
<dbReference type="AlphaFoldDB" id="A0A0N7KMK7"/>
<feature type="non-terminal residue" evidence="1">
    <location>
        <position position="1"/>
    </location>
</feature>
<dbReference type="STRING" id="39947.A0A0N7KMK7"/>
<organism evidence="1 2">
    <name type="scientific">Oryza sativa subsp. japonica</name>
    <name type="common">Rice</name>
    <dbReference type="NCBI Taxonomy" id="39947"/>
    <lineage>
        <taxon>Eukaryota</taxon>
        <taxon>Viridiplantae</taxon>
        <taxon>Streptophyta</taxon>
        <taxon>Embryophyta</taxon>
        <taxon>Tracheophyta</taxon>
        <taxon>Spermatophyta</taxon>
        <taxon>Magnoliopsida</taxon>
        <taxon>Liliopsida</taxon>
        <taxon>Poales</taxon>
        <taxon>Poaceae</taxon>
        <taxon>BOP clade</taxon>
        <taxon>Oryzoideae</taxon>
        <taxon>Oryzeae</taxon>
        <taxon>Oryzinae</taxon>
        <taxon>Oryza</taxon>
        <taxon>Oryza sativa</taxon>
    </lineage>
</organism>
<accession>A0A0N7KMK7</accession>
<reference evidence="2" key="1">
    <citation type="journal article" date="2005" name="Nature">
        <title>The map-based sequence of the rice genome.</title>
        <authorList>
            <consortium name="International rice genome sequencing project (IRGSP)"/>
            <person name="Matsumoto T."/>
            <person name="Wu J."/>
            <person name="Kanamori H."/>
            <person name="Katayose Y."/>
            <person name="Fujisawa M."/>
            <person name="Namiki N."/>
            <person name="Mizuno H."/>
            <person name="Yamamoto K."/>
            <person name="Antonio B.A."/>
            <person name="Baba T."/>
            <person name="Sakata K."/>
            <person name="Nagamura Y."/>
            <person name="Aoki H."/>
            <person name="Arikawa K."/>
            <person name="Arita K."/>
            <person name="Bito T."/>
            <person name="Chiden Y."/>
            <person name="Fujitsuka N."/>
            <person name="Fukunaka R."/>
            <person name="Hamada M."/>
            <person name="Harada C."/>
            <person name="Hayashi A."/>
            <person name="Hijishita S."/>
            <person name="Honda M."/>
            <person name="Hosokawa S."/>
            <person name="Ichikawa Y."/>
            <person name="Idonuma A."/>
            <person name="Iijima M."/>
            <person name="Ikeda M."/>
            <person name="Ikeno M."/>
            <person name="Ito K."/>
            <person name="Ito S."/>
            <person name="Ito T."/>
            <person name="Ito Y."/>
            <person name="Ito Y."/>
            <person name="Iwabuchi A."/>
            <person name="Kamiya K."/>
            <person name="Karasawa W."/>
            <person name="Kurita K."/>
            <person name="Katagiri S."/>
            <person name="Kikuta A."/>
            <person name="Kobayashi H."/>
            <person name="Kobayashi N."/>
            <person name="Machita K."/>
            <person name="Maehara T."/>
            <person name="Masukawa M."/>
            <person name="Mizubayashi T."/>
            <person name="Mukai Y."/>
            <person name="Nagasaki H."/>
            <person name="Nagata Y."/>
            <person name="Naito S."/>
            <person name="Nakashima M."/>
            <person name="Nakama Y."/>
            <person name="Nakamichi Y."/>
            <person name="Nakamura M."/>
            <person name="Meguro A."/>
            <person name="Negishi M."/>
            <person name="Ohta I."/>
            <person name="Ohta T."/>
            <person name="Okamoto M."/>
            <person name="Ono N."/>
            <person name="Saji S."/>
            <person name="Sakaguchi M."/>
            <person name="Sakai K."/>
            <person name="Shibata M."/>
            <person name="Shimokawa T."/>
            <person name="Song J."/>
            <person name="Takazaki Y."/>
            <person name="Terasawa K."/>
            <person name="Tsugane M."/>
            <person name="Tsuji K."/>
            <person name="Ueda S."/>
            <person name="Waki K."/>
            <person name="Yamagata H."/>
            <person name="Yamamoto M."/>
            <person name="Yamamoto S."/>
            <person name="Yamane H."/>
            <person name="Yoshiki S."/>
            <person name="Yoshihara R."/>
            <person name="Yukawa K."/>
            <person name="Zhong H."/>
            <person name="Yano M."/>
            <person name="Yuan Q."/>
            <person name="Ouyang S."/>
            <person name="Liu J."/>
            <person name="Jones K.M."/>
            <person name="Gansberger K."/>
            <person name="Moffat K."/>
            <person name="Hill J."/>
            <person name="Bera J."/>
            <person name="Fadrosh D."/>
            <person name="Jin S."/>
            <person name="Johri S."/>
            <person name="Kim M."/>
            <person name="Overton L."/>
            <person name="Reardon M."/>
            <person name="Tsitrin T."/>
            <person name="Vuong H."/>
            <person name="Weaver B."/>
            <person name="Ciecko A."/>
            <person name="Tallon L."/>
            <person name="Jackson J."/>
            <person name="Pai G."/>
            <person name="Aken S.V."/>
            <person name="Utterback T."/>
            <person name="Reidmuller S."/>
            <person name="Feldblyum T."/>
            <person name="Hsiao J."/>
            <person name="Zismann V."/>
            <person name="Iobst S."/>
            <person name="de Vazeille A.R."/>
            <person name="Buell C.R."/>
            <person name="Ying K."/>
            <person name="Li Y."/>
            <person name="Lu T."/>
            <person name="Huang Y."/>
            <person name="Zhao Q."/>
            <person name="Feng Q."/>
            <person name="Zhang L."/>
            <person name="Zhu J."/>
            <person name="Weng Q."/>
            <person name="Mu J."/>
            <person name="Lu Y."/>
            <person name="Fan D."/>
            <person name="Liu Y."/>
            <person name="Guan J."/>
            <person name="Zhang Y."/>
            <person name="Yu S."/>
            <person name="Liu X."/>
            <person name="Zhang Y."/>
            <person name="Hong G."/>
            <person name="Han B."/>
            <person name="Choisne N."/>
            <person name="Demange N."/>
            <person name="Orjeda G."/>
            <person name="Samain S."/>
            <person name="Cattolico L."/>
            <person name="Pelletier E."/>
            <person name="Couloux A."/>
            <person name="Segurens B."/>
            <person name="Wincker P."/>
            <person name="D'Hont A."/>
            <person name="Scarpelli C."/>
            <person name="Weissenbach J."/>
            <person name="Salanoubat M."/>
            <person name="Quetier F."/>
            <person name="Yu Y."/>
            <person name="Kim H.R."/>
            <person name="Rambo T."/>
            <person name="Currie J."/>
            <person name="Collura K."/>
            <person name="Luo M."/>
            <person name="Yang T."/>
            <person name="Ammiraju J.S.S."/>
            <person name="Engler F."/>
            <person name="Soderlund C."/>
            <person name="Wing R.A."/>
            <person name="Palmer L.E."/>
            <person name="de la Bastide M."/>
            <person name="Spiegel L."/>
            <person name="Nascimento L."/>
            <person name="Zutavern T."/>
            <person name="O'Shaughnessy A."/>
            <person name="Dike S."/>
            <person name="Dedhia N."/>
            <person name="Preston R."/>
            <person name="Balija V."/>
            <person name="McCombie W.R."/>
            <person name="Chow T."/>
            <person name="Chen H."/>
            <person name="Chung M."/>
            <person name="Chen C."/>
            <person name="Shaw J."/>
            <person name="Wu H."/>
            <person name="Hsiao K."/>
            <person name="Chao Y."/>
            <person name="Chu M."/>
            <person name="Cheng C."/>
            <person name="Hour A."/>
            <person name="Lee P."/>
            <person name="Lin S."/>
            <person name="Lin Y."/>
            <person name="Liou J."/>
            <person name="Liu S."/>
            <person name="Hsing Y."/>
            <person name="Raghuvanshi S."/>
            <person name="Mohanty A."/>
            <person name="Bharti A.K."/>
            <person name="Gaur A."/>
            <person name="Gupta V."/>
            <person name="Kumar D."/>
            <person name="Ravi V."/>
            <person name="Vij S."/>
            <person name="Kapur A."/>
            <person name="Khurana P."/>
            <person name="Khurana P."/>
            <person name="Khurana J.P."/>
            <person name="Tyagi A.K."/>
            <person name="Gaikwad K."/>
            <person name="Singh A."/>
            <person name="Dalal V."/>
            <person name="Srivastava S."/>
            <person name="Dixit A."/>
            <person name="Pal A.K."/>
            <person name="Ghazi I.A."/>
            <person name="Yadav M."/>
            <person name="Pandit A."/>
            <person name="Bhargava A."/>
            <person name="Sureshbabu K."/>
            <person name="Batra K."/>
            <person name="Sharma T.R."/>
            <person name="Mohapatra T."/>
            <person name="Singh N.K."/>
            <person name="Messing J."/>
            <person name="Nelson A.B."/>
            <person name="Fuks G."/>
            <person name="Kavchok S."/>
            <person name="Keizer G."/>
            <person name="Linton E."/>
            <person name="Llaca V."/>
            <person name="Song R."/>
            <person name="Tanyolac B."/>
            <person name="Young S."/>
            <person name="Ho-Il K."/>
            <person name="Hahn J.H."/>
            <person name="Sangsakoo G."/>
            <person name="Vanavichit A."/>
            <person name="de Mattos Luiz.A.T."/>
            <person name="Zimmer P.D."/>
            <person name="Malone G."/>
            <person name="Dellagostin O."/>
            <person name="de Oliveira A.C."/>
            <person name="Bevan M."/>
            <person name="Bancroft I."/>
            <person name="Minx P."/>
            <person name="Cordum H."/>
            <person name="Wilson R."/>
            <person name="Cheng Z."/>
            <person name="Jin W."/>
            <person name="Jiang J."/>
            <person name="Leong S.A."/>
            <person name="Iwama H."/>
            <person name="Gojobori T."/>
            <person name="Itoh T."/>
            <person name="Niimura Y."/>
            <person name="Fujii Y."/>
            <person name="Habara T."/>
            <person name="Sakai H."/>
            <person name="Sato Y."/>
            <person name="Wilson G."/>
            <person name="Kumar K."/>
            <person name="McCouch S."/>
            <person name="Juretic N."/>
            <person name="Hoen D."/>
            <person name="Wright S."/>
            <person name="Bruskiewich R."/>
            <person name="Bureau T."/>
            <person name="Miyao A."/>
            <person name="Hirochika H."/>
            <person name="Nishikawa T."/>
            <person name="Kadowaki K."/>
            <person name="Sugiura M."/>
            <person name="Burr B."/>
            <person name="Sasaki T."/>
        </authorList>
    </citation>
    <scope>NUCLEOTIDE SEQUENCE [LARGE SCALE GENOMIC DNA]</scope>
    <source>
        <strain evidence="2">cv. Nipponbare</strain>
    </source>
</reference>
<proteinExistence type="predicted"/>
<dbReference type="EMBL" id="AP014962">
    <property type="protein sequence ID" value="BAS99089.1"/>
    <property type="molecule type" value="Genomic_DNA"/>
</dbReference>
<dbReference type="Proteomes" id="UP000059680">
    <property type="component" value="Chromosome 6"/>
</dbReference>
<sequence>LLVLTYHVWLFLYVQMPMHIDIVHRLCGGQLVDLNRVNAGPDHNRGVPANGAQQFNWSGFSLMLGAAQIMVLAWQVIHVPWPLLPQAIWFSNRFSCILSLAR</sequence>
<keyword evidence="2" id="KW-1185">Reference proteome</keyword>
<gene>
    <name evidence="1" type="ordered locus">Os06g0672700</name>
    <name evidence="1" type="ORF">OSNPB_060672700</name>
</gene>
<evidence type="ECO:0000313" key="2">
    <source>
        <dbReference type="Proteomes" id="UP000059680"/>
    </source>
</evidence>
<evidence type="ECO:0000313" key="1">
    <source>
        <dbReference type="EMBL" id="BAS99089.1"/>
    </source>
</evidence>
<dbReference type="Gramene" id="Os06t0672700-01">
    <property type="protein sequence ID" value="Os06t0672700-01"/>
    <property type="gene ID" value="Os06g0672700"/>
</dbReference>
<dbReference type="PaxDb" id="39947-A0A0N7KMK7"/>
<protein>
    <submittedName>
        <fullName evidence="1">Os06g0672700 protein</fullName>
    </submittedName>
</protein>
<reference evidence="1 2" key="3">
    <citation type="journal article" date="2013" name="Rice">
        <title>Improvement of the Oryza sativa Nipponbare reference genome using next generation sequence and optical map data.</title>
        <authorList>
            <person name="Kawahara Y."/>
            <person name="de la Bastide M."/>
            <person name="Hamilton J.P."/>
            <person name="Kanamori H."/>
            <person name="McCombie W.R."/>
            <person name="Ouyang S."/>
            <person name="Schwartz D.C."/>
            <person name="Tanaka T."/>
            <person name="Wu J."/>
            <person name="Zhou S."/>
            <person name="Childs K.L."/>
            <person name="Davidson R.M."/>
            <person name="Lin H."/>
            <person name="Quesada-Ocampo L."/>
            <person name="Vaillancourt B."/>
            <person name="Sakai H."/>
            <person name="Lee S.S."/>
            <person name="Kim J."/>
            <person name="Numa H."/>
            <person name="Itoh T."/>
            <person name="Buell C.R."/>
            <person name="Matsumoto T."/>
        </authorList>
    </citation>
    <scope>NUCLEOTIDE SEQUENCE [LARGE SCALE GENOMIC DNA]</scope>
    <source>
        <strain evidence="2">cv. Nipponbare</strain>
    </source>
</reference>
<name>A0A0N7KMK7_ORYSJ</name>